<evidence type="ECO:0000313" key="4">
    <source>
        <dbReference type="Proteomes" id="UP000054166"/>
    </source>
</evidence>
<protein>
    <submittedName>
        <fullName evidence="3">Uncharacterized protein</fullName>
    </submittedName>
</protein>
<keyword evidence="2" id="KW-0812">Transmembrane</keyword>
<feature type="transmembrane region" description="Helical" evidence="2">
    <location>
        <begin position="56"/>
        <end position="82"/>
    </location>
</feature>
<feature type="compositionally biased region" description="Basic and acidic residues" evidence="1">
    <location>
        <begin position="1"/>
        <end position="24"/>
    </location>
</feature>
<keyword evidence="4" id="KW-1185">Reference proteome</keyword>
<accession>A0A0C3FEE0</accession>
<name>A0A0C3FEE0_PILCF</name>
<feature type="region of interest" description="Disordered" evidence="1">
    <location>
        <begin position="1"/>
        <end position="41"/>
    </location>
</feature>
<keyword evidence="2" id="KW-1133">Transmembrane helix</keyword>
<evidence type="ECO:0000313" key="3">
    <source>
        <dbReference type="EMBL" id="KIM82780.1"/>
    </source>
</evidence>
<dbReference type="EMBL" id="KN832993">
    <property type="protein sequence ID" value="KIM82780.1"/>
    <property type="molecule type" value="Genomic_DNA"/>
</dbReference>
<dbReference type="HOGENOM" id="CLU_014996_0_0_1"/>
<reference evidence="3 4" key="1">
    <citation type="submission" date="2014-04" db="EMBL/GenBank/DDBJ databases">
        <authorList>
            <consortium name="DOE Joint Genome Institute"/>
            <person name="Kuo A."/>
            <person name="Tarkka M."/>
            <person name="Buscot F."/>
            <person name="Kohler A."/>
            <person name="Nagy L.G."/>
            <person name="Floudas D."/>
            <person name="Copeland A."/>
            <person name="Barry K.W."/>
            <person name="Cichocki N."/>
            <person name="Veneault-Fourrey C."/>
            <person name="LaButti K."/>
            <person name="Lindquist E.A."/>
            <person name="Lipzen A."/>
            <person name="Lundell T."/>
            <person name="Morin E."/>
            <person name="Murat C."/>
            <person name="Sun H."/>
            <person name="Tunlid A."/>
            <person name="Henrissat B."/>
            <person name="Grigoriev I.V."/>
            <person name="Hibbett D.S."/>
            <person name="Martin F."/>
            <person name="Nordberg H.P."/>
            <person name="Cantor M.N."/>
            <person name="Hua S.X."/>
        </authorList>
    </citation>
    <scope>NUCLEOTIDE SEQUENCE [LARGE SCALE GENOMIC DNA]</scope>
    <source>
        <strain evidence="3 4">F 1598</strain>
    </source>
</reference>
<dbReference type="InParanoid" id="A0A0C3FEE0"/>
<dbReference type="OrthoDB" id="10039566at2759"/>
<sequence>MASSEDSPHIDKGKGREPSADPSERTPLLASQSYTPRDDTDLQTTYRSRRRLWSKLIFIFLVTLSICVIAFIVVAVLAYSYAARIKLVSSDELLERAVFVRGPDRLDILNITDDGGIWVNVDSRVGVDAGAMIGVNSEDDDGIFRDIWKSLGRWGIRRLDRITLKLTTIHISPQADPSTILASLDTSPMDLPLTTEPPSDSTWLTQVSIPVFIAPTRNASALLQFVRRSWQDGTVAVQAHVDRVVIQGGSLNDNSWRRMFDQRRSEVYAAIHMKIPPLPGLPMPGPNAPFPSISDLITLETFGVSSEPDTISLYARATVVDPIPPSFNFSSPVLPFIVSLPSATNSSAASTPVATVHTEPFSLTHPNITLHIAGAVLPIPPSSTPVLSGFVANYLRGQSSPIIISSPYFPSHLIEANFPGPSTKPKLLRNVTIHNMKLVPKGTIFMATGTVYARVVLPLGMNISMDVNRILPDVLVFDGDAPLRVLSNVNEDGDPAPPLPDPLPERAFARIRPDNWLDSLSQADEVPGDEGSVYTVTADLVDVPLQILPGREKAFRSFVGKIIFGTDGAVAGLLGSTAVAIDVEGLPTGEAGEMELSGLPFRGSVIVGKKSL</sequence>
<gene>
    <name evidence="3" type="ORF">PILCRDRAFT_455984</name>
</gene>
<dbReference type="Proteomes" id="UP000054166">
    <property type="component" value="Unassembled WGS sequence"/>
</dbReference>
<evidence type="ECO:0000256" key="2">
    <source>
        <dbReference type="SAM" id="Phobius"/>
    </source>
</evidence>
<dbReference type="STRING" id="765440.A0A0C3FEE0"/>
<keyword evidence="2" id="KW-0472">Membrane</keyword>
<organism evidence="3 4">
    <name type="scientific">Piloderma croceum (strain F 1598)</name>
    <dbReference type="NCBI Taxonomy" id="765440"/>
    <lineage>
        <taxon>Eukaryota</taxon>
        <taxon>Fungi</taxon>
        <taxon>Dikarya</taxon>
        <taxon>Basidiomycota</taxon>
        <taxon>Agaricomycotina</taxon>
        <taxon>Agaricomycetes</taxon>
        <taxon>Agaricomycetidae</taxon>
        <taxon>Atheliales</taxon>
        <taxon>Atheliaceae</taxon>
        <taxon>Piloderma</taxon>
    </lineage>
</organism>
<proteinExistence type="predicted"/>
<evidence type="ECO:0000256" key="1">
    <source>
        <dbReference type="SAM" id="MobiDB-lite"/>
    </source>
</evidence>
<reference evidence="4" key="2">
    <citation type="submission" date="2015-01" db="EMBL/GenBank/DDBJ databases">
        <title>Evolutionary Origins and Diversification of the Mycorrhizal Mutualists.</title>
        <authorList>
            <consortium name="DOE Joint Genome Institute"/>
            <consortium name="Mycorrhizal Genomics Consortium"/>
            <person name="Kohler A."/>
            <person name="Kuo A."/>
            <person name="Nagy L.G."/>
            <person name="Floudas D."/>
            <person name="Copeland A."/>
            <person name="Barry K.W."/>
            <person name="Cichocki N."/>
            <person name="Veneault-Fourrey C."/>
            <person name="LaButti K."/>
            <person name="Lindquist E.A."/>
            <person name="Lipzen A."/>
            <person name="Lundell T."/>
            <person name="Morin E."/>
            <person name="Murat C."/>
            <person name="Riley R."/>
            <person name="Ohm R."/>
            <person name="Sun H."/>
            <person name="Tunlid A."/>
            <person name="Henrissat B."/>
            <person name="Grigoriev I.V."/>
            <person name="Hibbett D.S."/>
            <person name="Martin F."/>
        </authorList>
    </citation>
    <scope>NUCLEOTIDE SEQUENCE [LARGE SCALE GENOMIC DNA]</scope>
    <source>
        <strain evidence="4">F 1598</strain>
    </source>
</reference>
<dbReference type="AlphaFoldDB" id="A0A0C3FEE0"/>